<keyword evidence="2" id="KW-1185">Reference proteome</keyword>
<evidence type="ECO:0000313" key="1">
    <source>
        <dbReference type="EMBL" id="GAA1231739.1"/>
    </source>
</evidence>
<gene>
    <name evidence="1" type="ORF">GCM10009676_13490</name>
</gene>
<name>A0ABN1W1W3_9PSEU</name>
<sequence>MPPTATTGPTPPAECVWNDELADAIRELVSNPARWSVVPADEIPTNCSGYVEYDNGNVSIDEDQPCDRVADIVRHEWTHAQQVRLLGGRVEIVADCGS</sequence>
<dbReference type="EMBL" id="BAAALN010000005">
    <property type="protein sequence ID" value="GAA1231739.1"/>
    <property type="molecule type" value="Genomic_DNA"/>
</dbReference>
<comment type="caution">
    <text evidence="1">The sequence shown here is derived from an EMBL/GenBank/DDBJ whole genome shotgun (WGS) entry which is preliminary data.</text>
</comment>
<dbReference type="RefSeq" id="WP_253863857.1">
    <property type="nucleotide sequence ID" value="NZ_BAAALN010000005.1"/>
</dbReference>
<dbReference type="Proteomes" id="UP001500653">
    <property type="component" value="Unassembled WGS sequence"/>
</dbReference>
<evidence type="ECO:0000313" key="2">
    <source>
        <dbReference type="Proteomes" id="UP001500653"/>
    </source>
</evidence>
<accession>A0ABN1W1W3</accession>
<proteinExistence type="predicted"/>
<reference evidence="1 2" key="1">
    <citation type="journal article" date="2019" name="Int. J. Syst. Evol. Microbiol.">
        <title>The Global Catalogue of Microorganisms (GCM) 10K type strain sequencing project: providing services to taxonomists for standard genome sequencing and annotation.</title>
        <authorList>
            <consortium name="The Broad Institute Genomics Platform"/>
            <consortium name="The Broad Institute Genome Sequencing Center for Infectious Disease"/>
            <person name="Wu L."/>
            <person name="Ma J."/>
        </authorList>
    </citation>
    <scope>NUCLEOTIDE SEQUENCE [LARGE SCALE GENOMIC DNA]</scope>
    <source>
        <strain evidence="1 2">JCM 13023</strain>
    </source>
</reference>
<protein>
    <submittedName>
        <fullName evidence="1">Uncharacterized protein</fullName>
    </submittedName>
</protein>
<organism evidence="1 2">
    <name type="scientific">Prauserella halophila</name>
    <dbReference type="NCBI Taxonomy" id="185641"/>
    <lineage>
        <taxon>Bacteria</taxon>
        <taxon>Bacillati</taxon>
        <taxon>Actinomycetota</taxon>
        <taxon>Actinomycetes</taxon>
        <taxon>Pseudonocardiales</taxon>
        <taxon>Pseudonocardiaceae</taxon>
        <taxon>Prauserella</taxon>
    </lineage>
</organism>